<organism evidence="2 3">
    <name type="scientific">Christiangramia salexigens</name>
    <dbReference type="NCBI Taxonomy" id="1913577"/>
    <lineage>
        <taxon>Bacteria</taxon>
        <taxon>Pseudomonadati</taxon>
        <taxon>Bacteroidota</taxon>
        <taxon>Flavobacteriia</taxon>
        <taxon>Flavobacteriales</taxon>
        <taxon>Flavobacteriaceae</taxon>
        <taxon>Christiangramia</taxon>
    </lineage>
</organism>
<evidence type="ECO:0000256" key="1">
    <source>
        <dbReference type="SAM" id="Phobius"/>
    </source>
</evidence>
<keyword evidence="1" id="KW-0472">Membrane</keyword>
<feature type="transmembrane region" description="Helical" evidence="1">
    <location>
        <begin position="105"/>
        <end position="126"/>
    </location>
</feature>
<evidence type="ECO:0000313" key="2">
    <source>
        <dbReference type="EMBL" id="APG58982.1"/>
    </source>
</evidence>
<sequence>MSINRVALLVLIPLLFINIYSILDGVNWLRDISLGLVYLALIIGYFKQIDYSNFNLLAFFGLSLLAIIFNFFKQQFDLYWLIMFFQMVSYFFLSREAFKHTKREAANRIMVFFFVVLISSNIYFLYTHLREMESHIQGLVEFSYFTLYYINLIVLGIVGLMYYLNSYSRKSVFFIILVMAIIFSDVFRDMASFYMSVKGVLVCESILRFFGVILAFRFFMLPEKKLRLINLV</sequence>
<dbReference type="RefSeq" id="WP_072551637.1">
    <property type="nucleotide sequence ID" value="NZ_CP018153.1"/>
</dbReference>
<dbReference type="AlphaFoldDB" id="A0A1L3J1H0"/>
<dbReference type="STRING" id="1913577.LPB144_00550"/>
<feature type="transmembrane region" description="Helical" evidence="1">
    <location>
        <begin position="29"/>
        <end position="46"/>
    </location>
</feature>
<feature type="transmembrane region" description="Helical" evidence="1">
    <location>
        <begin position="7"/>
        <end position="23"/>
    </location>
</feature>
<accession>A0A1L3J1H0</accession>
<feature type="transmembrane region" description="Helical" evidence="1">
    <location>
        <begin position="146"/>
        <end position="164"/>
    </location>
</feature>
<keyword evidence="3" id="KW-1185">Reference proteome</keyword>
<dbReference type="KEGG" id="grl:LPB144_00550"/>
<feature type="transmembrane region" description="Helical" evidence="1">
    <location>
        <begin position="171"/>
        <end position="187"/>
    </location>
</feature>
<feature type="transmembrane region" description="Helical" evidence="1">
    <location>
        <begin position="199"/>
        <end position="219"/>
    </location>
</feature>
<dbReference type="Proteomes" id="UP000182510">
    <property type="component" value="Chromosome"/>
</dbReference>
<dbReference type="EMBL" id="CP018153">
    <property type="protein sequence ID" value="APG58982.1"/>
    <property type="molecule type" value="Genomic_DNA"/>
</dbReference>
<name>A0A1L3J1H0_9FLAO</name>
<proteinExistence type="predicted"/>
<reference evidence="2 3" key="1">
    <citation type="submission" date="2016-11" db="EMBL/GenBank/DDBJ databases">
        <title>Gramella sp. LPB0144 isolated from marine environment.</title>
        <authorList>
            <person name="Kim E."/>
            <person name="Yi H."/>
        </authorList>
    </citation>
    <scope>NUCLEOTIDE SEQUENCE [LARGE SCALE GENOMIC DNA]</scope>
    <source>
        <strain evidence="2 3">LPB0144</strain>
    </source>
</reference>
<feature type="transmembrane region" description="Helical" evidence="1">
    <location>
        <begin position="53"/>
        <end position="72"/>
    </location>
</feature>
<dbReference type="OrthoDB" id="1454605at2"/>
<gene>
    <name evidence="2" type="ORF">LPB144_00550</name>
</gene>
<evidence type="ECO:0000313" key="3">
    <source>
        <dbReference type="Proteomes" id="UP000182510"/>
    </source>
</evidence>
<keyword evidence="1" id="KW-1133">Transmembrane helix</keyword>
<protein>
    <submittedName>
        <fullName evidence="2">Uncharacterized protein</fullName>
    </submittedName>
</protein>
<feature type="transmembrane region" description="Helical" evidence="1">
    <location>
        <begin position="78"/>
        <end position="93"/>
    </location>
</feature>
<keyword evidence="1" id="KW-0812">Transmembrane</keyword>